<dbReference type="Pfam" id="PF14497">
    <property type="entry name" value="GST_C_3"/>
    <property type="match status" value="1"/>
</dbReference>
<evidence type="ECO:0000313" key="4">
    <source>
        <dbReference type="Proteomes" id="UP001432322"/>
    </source>
</evidence>
<comment type="caution">
    <text evidence="3">The sequence shown here is derived from an EMBL/GenBank/DDBJ whole genome shotgun (WGS) entry which is preliminary data.</text>
</comment>
<dbReference type="GO" id="GO:0004364">
    <property type="term" value="F:glutathione transferase activity"/>
    <property type="evidence" value="ECO:0007669"/>
    <property type="project" value="UniProtKB-ARBA"/>
</dbReference>
<dbReference type="InterPro" id="IPR010987">
    <property type="entry name" value="Glutathione-S-Trfase_C-like"/>
</dbReference>
<gene>
    <name evidence="3" type="ORF">PFISCL1PPCAC_17542</name>
</gene>
<sequence>HSKHSYRLVYFDSEGRAEPIRLLFHFFGVPFEDARITKEEWAEKKKDSPFETAPILEIDGGKKILGDSIAISRFLAKTLGPEGFIGKTKSDAAKADSFVYAAVDVFMPMYLVKLAQDDEKKITAMEFLKTVVSRFLRSVEKHLAAHESPYVLPSGVSWADIYVLFMVHTLEVADPIFIDKEEYPHVFAHYVKMRGHPKIKDYIEEKWPSKIV</sequence>
<evidence type="ECO:0000259" key="2">
    <source>
        <dbReference type="PROSITE" id="PS50405"/>
    </source>
</evidence>
<dbReference type="InterPro" id="IPR004046">
    <property type="entry name" value="GST_C"/>
</dbReference>
<dbReference type="InterPro" id="IPR050213">
    <property type="entry name" value="GST_superfamily"/>
</dbReference>
<dbReference type="AlphaFoldDB" id="A0AAV5W6H4"/>
<proteinExistence type="predicted"/>
<name>A0AAV5W6H4_9BILA</name>
<evidence type="ECO:0000313" key="3">
    <source>
        <dbReference type="EMBL" id="GMT26245.1"/>
    </source>
</evidence>
<dbReference type="Proteomes" id="UP001432322">
    <property type="component" value="Unassembled WGS sequence"/>
</dbReference>
<dbReference type="CDD" id="cd03039">
    <property type="entry name" value="GST_N_Sigma_like"/>
    <property type="match status" value="1"/>
</dbReference>
<accession>A0AAV5W6H4</accession>
<evidence type="ECO:0008006" key="5">
    <source>
        <dbReference type="Google" id="ProtNLM"/>
    </source>
</evidence>
<dbReference type="PROSITE" id="PS50405">
    <property type="entry name" value="GST_CTER"/>
    <property type="match status" value="1"/>
</dbReference>
<dbReference type="SUPFAM" id="SSF47616">
    <property type="entry name" value="GST C-terminal domain-like"/>
    <property type="match status" value="1"/>
</dbReference>
<dbReference type="SFLD" id="SFLDG00363">
    <property type="entry name" value="AMPS_(cytGST):_Alpha-__Mu-__Pi"/>
    <property type="match status" value="1"/>
</dbReference>
<dbReference type="InterPro" id="IPR040079">
    <property type="entry name" value="Glutathione_S-Trfase"/>
</dbReference>
<reference evidence="3" key="1">
    <citation type="submission" date="2023-10" db="EMBL/GenBank/DDBJ databases">
        <title>Genome assembly of Pristionchus species.</title>
        <authorList>
            <person name="Yoshida K."/>
            <person name="Sommer R.J."/>
        </authorList>
    </citation>
    <scope>NUCLEOTIDE SEQUENCE</scope>
    <source>
        <strain evidence="3">RS5133</strain>
    </source>
</reference>
<dbReference type="PANTHER" id="PTHR11571">
    <property type="entry name" value="GLUTATHIONE S-TRANSFERASE"/>
    <property type="match status" value="1"/>
</dbReference>
<dbReference type="InterPro" id="IPR036249">
    <property type="entry name" value="Thioredoxin-like_sf"/>
</dbReference>
<feature type="domain" description="GST C-terminal" evidence="2">
    <location>
        <begin position="88"/>
        <end position="212"/>
    </location>
</feature>
<dbReference type="GO" id="GO:0006749">
    <property type="term" value="P:glutathione metabolic process"/>
    <property type="evidence" value="ECO:0007669"/>
    <property type="project" value="TreeGrafter"/>
</dbReference>
<dbReference type="SUPFAM" id="SSF52833">
    <property type="entry name" value="Thioredoxin-like"/>
    <property type="match status" value="1"/>
</dbReference>
<dbReference type="EMBL" id="BTSY01000004">
    <property type="protein sequence ID" value="GMT26245.1"/>
    <property type="molecule type" value="Genomic_DNA"/>
</dbReference>
<dbReference type="SFLD" id="SFLDG01205">
    <property type="entry name" value="AMPS.1"/>
    <property type="match status" value="1"/>
</dbReference>
<dbReference type="FunFam" id="3.40.30.10:FF:000497">
    <property type="entry name" value="Glutathione S-Transferase"/>
    <property type="match status" value="1"/>
</dbReference>
<feature type="domain" description="GST N-terminal" evidence="1">
    <location>
        <begin position="4"/>
        <end position="83"/>
    </location>
</feature>
<dbReference type="Pfam" id="PF13409">
    <property type="entry name" value="GST_N_2"/>
    <property type="match status" value="1"/>
</dbReference>
<feature type="non-terminal residue" evidence="3">
    <location>
        <position position="1"/>
    </location>
</feature>
<dbReference type="Gene3D" id="1.20.1050.10">
    <property type="match status" value="1"/>
</dbReference>
<protein>
    <recommendedName>
        <fullName evidence="5">Glutathione S-transferase</fullName>
    </recommendedName>
</protein>
<keyword evidence="4" id="KW-1185">Reference proteome</keyword>
<dbReference type="PANTHER" id="PTHR11571:SF150">
    <property type="entry name" value="GLUTATHIONE S-TRANSFERASE"/>
    <property type="match status" value="1"/>
</dbReference>
<dbReference type="SFLD" id="SFLDS00019">
    <property type="entry name" value="Glutathione_Transferase_(cytos"/>
    <property type="match status" value="1"/>
</dbReference>
<dbReference type="InterPro" id="IPR036282">
    <property type="entry name" value="Glutathione-S-Trfase_C_sf"/>
</dbReference>
<evidence type="ECO:0000259" key="1">
    <source>
        <dbReference type="PROSITE" id="PS50404"/>
    </source>
</evidence>
<dbReference type="Gene3D" id="3.40.30.10">
    <property type="entry name" value="Glutaredoxin"/>
    <property type="match status" value="1"/>
</dbReference>
<dbReference type="CDD" id="cd03192">
    <property type="entry name" value="GST_C_Sigma_like"/>
    <property type="match status" value="1"/>
</dbReference>
<dbReference type="PROSITE" id="PS50404">
    <property type="entry name" value="GST_NTER"/>
    <property type="match status" value="1"/>
</dbReference>
<dbReference type="InterPro" id="IPR004045">
    <property type="entry name" value="Glutathione_S-Trfase_N"/>
</dbReference>
<organism evidence="3 4">
    <name type="scientific">Pristionchus fissidentatus</name>
    <dbReference type="NCBI Taxonomy" id="1538716"/>
    <lineage>
        <taxon>Eukaryota</taxon>
        <taxon>Metazoa</taxon>
        <taxon>Ecdysozoa</taxon>
        <taxon>Nematoda</taxon>
        <taxon>Chromadorea</taxon>
        <taxon>Rhabditida</taxon>
        <taxon>Rhabditina</taxon>
        <taxon>Diplogasteromorpha</taxon>
        <taxon>Diplogasteroidea</taxon>
        <taxon>Neodiplogasteridae</taxon>
        <taxon>Pristionchus</taxon>
    </lineage>
</organism>